<keyword evidence="3" id="KW-0732">Signal</keyword>
<evidence type="ECO:0000256" key="1">
    <source>
        <dbReference type="ARBA" id="ARBA00023319"/>
    </source>
</evidence>
<dbReference type="CDD" id="cd00096">
    <property type="entry name" value="Ig"/>
    <property type="match status" value="1"/>
</dbReference>
<reference evidence="6" key="1">
    <citation type="submission" date="2025-08" db="UniProtKB">
        <authorList>
            <consortium name="RefSeq"/>
        </authorList>
    </citation>
    <scope>IDENTIFICATION</scope>
    <source>
        <tissue evidence="6">Blood</tissue>
    </source>
</reference>
<protein>
    <submittedName>
        <fullName evidence="6">Sperm acrosome membrane-associated protein 6</fullName>
    </submittedName>
</protein>
<dbReference type="GO" id="GO:0007342">
    <property type="term" value="P:fusion of sperm to egg plasma membrane involved in single fertilization"/>
    <property type="evidence" value="ECO:0007669"/>
    <property type="project" value="InterPro"/>
</dbReference>
<dbReference type="InterPro" id="IPR036179">
    <property type="entry name" value="Ig-like_dom_sf"/>
</dbReference>
<dbReference type="AlphaFoldDB" id="A0A2Y9GDK6"/>
<dbReference type="Proteomes" id="UP000248481">
    <property type="component" value="Chromosome 16"/>
</dbReference>
<organism evidence="5 6">
    <name type="scientific">Neomonachus schauinslandi</name>
    <name type="common">Hawaiian monk seal</name>
    <name type="synonym">Monachus schauinslandi</name>
    <dbReference type="NCBI Taxonomy" id="29088"/>
    <lineage>
        <taxon>Eukaryota</taxon>
        <taxon>Metazoa</taxon>
        <taxon>Chordata</taxon>
        <taxon>Craniata</taxon>
        <taxon>Vertebrata</taxon>
        <taxon>Euteleostomi</taxon>
        <taxon>Mammalia</taxon>
        <taxon>Eutheria</taxon>
        <taxon>Laurasiatheria</taxon>
        <taxon>Carnivora</taxon>
        <taxon>Caniformia</taxon>
        <taxon>Pinnipedia</taxon>
        <taxon>Phocidae</taxon>
        <taxon>Monachinae</taxon>
        <taxon>Monachini</taxon>
        <taxon>Neomonachus</taxon>
    </lineage>
</organism>
<keyword evidence="2" id="KW-1133">Transmembrane helix</keyword>
<dbReference type="PANTHER" id="PTHR37366">
    <property type="entry name" value="SPERM ACROSOME MEMBRANE-ASSOCIATED PROTEIN 6"/>
    <property type="match status" value="1"/>
</dbReference>
<evidence type="ECO:0000313" key="6">
    <source>
        <dbReference type="RefSeq" id="XP_021537097.1"/>
    </source>
</evidence>
<feature type="signal peptide" evidence="3">
    <location>
        <begin position="1"/>
        <end position="26"/>
    </location>
</feature>
<dbReference type="InterPro" id="IPR013151">
    <property type="entry name" value="Immunoglobulin_dom"/>
</dbReference>
<dbReference type="FunFam" id="2.60.40.10:FF:001731">
    <property type="entry name" value="Sperm acrosome associated 6"/>
    <property type="match status" value="1"/>
</dbReference>
<dbReference type="Gene3D" id="2.60.40.10">
    <property type="entry name" value="Immunoglobulins"/>
    <property type="match status" value="1"/>
</dbReference>
<dbReference type="InterPro" id="IPR013783">
    <property type="entry name" value="Ig-like_fold"/>
</dbReference>
<dbReference type="SUPFAM" id="SSF48726">
    <property type="entry name" value="Immunoglobulin"/>
    <property type="match status" value="1"/>
</dbReference>
<feature type="transmembrane region" description="Helical" evidence="2">
    <location>
        <begin position="297"/>
        <end position="321"/>
    </location>
</feature>
<evidence type="ECO:0000256" key="2">
    <source>
        <dbReference type="SAM" id="Phobius"/>
    </source>
</evidence>
<dbReference type="InParanoid" id="A0A2Y9GDK6"/>
<dbReference type="PANTHER" id="PTHR37366:SF1">
    <property type="entry name" value="SPERM ACROSOME MEMBRANE-ASSOCIATED PROTEIN 6"/>
    <property type="match status" value="1"/>
</dbReference>
<dbReference type="PROSITE" id="PS50835">
    <property type="entry name" value="IG_LIKE"/>
    <property type="match status" value="1"/>
</dbReference>
<evidence type="ECO:0000313" key="5">
    <source>
        <dbReference type="Proteomes" id="UP000248481"/>
    </source>
</evidence>
<dbReference type="Pfam" id="PF00047">
    <property type="entry name" value="ig"/>
    <property type="match status" value="1"/>
</dbReference>
<evidence type="ECO:0000256" key="3">
    <source>
        <dbReference type="SAM" id="SignalP"/>
    </source>
</evidence>
<keyword evidence="5" id="KW-1185">Reference proteome</keyword>
<feature type="chain" id="PRO_5015905705" evidence="3">
    <location>
        <begin position="27"/>
        <end position="324"/>
    </location>
</feature>
<keyword evidence="1" id="KW-0393">Immunoglobulin domain</keyword>
<dbReference type="CTD" id="147650"/>
<dbReference type="InterPro" id="IPR034549">
    <property type="entry name" value="SPACA6"/>
</dbReference>
<accession>A0A2Y9GDK6</accession>
<keyword evidence="2" id="KW-0812">Transmembrane</keyword>
<dbReference type="STRING" id="29088.A0A2Y9GDK6"/>
<dbReference type="InterPro" id="IPR007110">
    <property type="entry name" value="Ig-like_dom"/>
</dbReference>
<dbReference type="GeneID" id="110572969"/>
<keyword evidence="2" id="KW-0472">Membrane</keyword>
<feature type="domain" description="Ig-like" evidence="4">
    <location>
        <begin position="150"/>
        <end position="230"/>
    </location>
</feature>
<name>A0A2Y9GDK6_NEOSC</name>
<evidence type="ECO:0000259" key="4">
    <source>
        <dbReference type="PROSITE" id="PS50835"/>
    </source>
</evidence>
<dbReference type="RefSeq" id="XP_021537097.1">
    <property type="nucleotide sequence ID" value="XM_021681422.1"/>
</dbReference>
<proteinExistence type="predicted"/>
<dbReference type="KEGG" id="nsu:110572969"/>
<gene>
    <name evidence="6" type="primary">SPACA6</name>
</gene>
<sequence>MALLAPGSAVPSALVALMVFRAPAWACLLCFTSYKERVRVCQIFAGIEGPELEKCEEAFTAAFKGLLDTEINYDERSHLHDAFTQMTHSLQEMATAQGSFKVAFPDAAEKMRKVIMQLKEVRACIPPCGLQEVARRFHCRGCYSTVCDLPLDCPVQDLTVTRGHQAKFSCTVNFQLPKEEITYSWKFAGGGVRTQDVSYFEDLPRARGNLARIRPVQPAHRGTFSCVILHDQLPLARLYFFLNVTGAPPRGETELQVSFREVLRWAPLEAEMIEPWRPSLGELLARPEALTLSNQCLLAAVAALASVSATLVVWMFFRWYFKGN</sequence>